<evidence type="ECO:0000313" key="3">
    <source>
        <dbReference type="EMBL" id="MBE9079915.1"/>
    </source>
</evidence>
<dbReference type="Proteomes" id="UP000636505">
    <property type="component" value="Unassembled WGS sequence"/>
</dbReference>
<keyword evidence="4" id="KW-1185">Reference proteome</keyword>
<accession>A0A8J7ABH6</accession>
<feature type="transmembrane region" description="Helical" evidence="2">
    <location>
        <begin position="281"/>
        <end position="306"/>
    </location>
</feature>
<evidence type="ECO:0000256" key="1">
    <source>
        <dbReference type="SAM" id="MobiDB-lite"/>
    </source>
</evidence>
<keyword evidence="2" id="KW-1133">Transmembrane helix</keyword>
<feature type="transmembrane region" description="Helical" evidence="2">
    <location>
        <begin position="151"/>
        <end position="168"/>
    </location>
</feature>
<protein>
    <submittedName>
        <fullName evidence="3">Uncharacterized protein</fullName>
    </submittedName>
</protein>
<keyword evidence="2" id="KW-0472">Membrane</keyword>
<feature type="region of interest" description="Disordered" evidence="1">
    <location>
        <begin position="100"/>
        <end position="119"/>
    </location>
</feature>
<dbReference type="AlphaFoldDB" id="A0A8J7ABH6"/>
<name>A0A8J7ABH6_9CYAN</name>
<gene>
    <name evidence="3" type="ORF">IQ241_21930</name>
</gene>
<sequence>MDRRTLIAQARSGDTDAIAALFSQSLAVHGLAVEAVRQSHRLILWLEGPKVPAQAPVIDYLRQSLVKLRVPFLTTVLVHAQPSKASVPVWSEEFSLPNAVWNEEPPQNPDPPTSQPAAKTIPDEYRSSVKSHASSTRPQPIVIRWSDFDPLKLAIVAVIALYGALWAIEPSYSGWQGLLHFPDLAIHETGHLLFLPLGHFLMILGGSLTQILFPGVFTGYFLYSRQFFSSAVTLFWTGQNFMDVAIYMGDAPYRELPLTVDNIDAHDWWNLFNMMGCLDQAGLIAGLTHAVGVLLYLAAVAAGVWFSRIERSPSLPAEHLNRIAHR</sequence>
<keyword evidence="2" id="KW-0812">Transmembrane</keyword>
<evidence type="ECO:0000313" key="4">
    <source>
        <dbReference type="Proteomes" id="UP000636505"/>
    </source>
</evidence>
<proteinExistence type="predicted"/>
<reference evidence="3" key="1">
    <citation type="submission" date="2020-10" db="EMBL/GenBank/DDBJ databases">
        <authorList>
            <person name="Castelo-Branco R."/>
            <person name="Eusebio N."/>
            <person name="Adriana R."/>
            <person name="Vieira A."/>
            <person name="Brugerolle De Fraissinette N."/>
            <person name="Rezende De Castro R."/>
            <person name="Schneider M.P."/>
            <person name="Vasconcelos V."/>
            <person name="Leao P.N."/>
        </authorList>
    </citation>
    <scope>NUCLEOTIDE SEQUENCE</scope>
    <source>
        <strain evidence="3">LEGE 07310</strain>
    </source>
</reference>
<organism evidence="3 4">
    <name type="scientific">Vasconcelosia minhoensis LEGE 07310</name>
    <dbReference type="NCBI Taxonomy" id="915328"/>
    <lineage>
        <taxon>Bacteria</taxon>
        <taxon>Bacillati</taxon>
        <taxon>Cyanobacteriota</taxon>
        <taxon>Cyanophyceae</taxon>
        <taxon>Nodosilineales</taxon>
        <taxon>Cymatolegaceae</taxon>
        <taxon>Vasconcelosia</taxon>
        <taxon>Vasconcelosia minhoensis</taxon>
    </lineage>
</organism>
<comment type="caution">
    <text evidence="3">The sequence shown here is derived from an EMBL/GenBank/DDBJ whole genome shotgun (WGS) entry which is preliminary data.</text>
</comment>
<dbReference type="EMBL" id="JADEXG010000073">
    <property type="protein sequence ID" value="MBE9079915.1"/>
    <property type="molecule type" value="Genomic_DNA"/>
</dbReference>
<evidence type="ECO:0000256" key="2">
    <source>
        <dbReference type="SAM" id="Phobius"/>
    </source>
</evidence>
<dbReference type="RefSeq" id="WP_193911349.1">
    <property type="nucleotide sequence ID" value="NZ_JADEXG010000073.1"/>
</dbReference>
<feature type="transmembrane region" description="Helical" evidence="2">
    <location>
        <begin position="200"/>
        <end position="223"/>
    </location>
</feature>